<evidence type="ECO:0000256" key="3">
    <source>
        <dbReference type="ARBA" id="ARBA00022692"/>
    </source>
</evidence>
<dbReference type="GO" id="GO:0005886">
    <property type="term" value="C:plasma membrane"/>
    <property type="evidence" value="ECO:0007669"/>
    <property type="project" value="UniProtKB-SubCell"/>
</dbReference>
<protein>
    <recommendedName>
        <fullName evidence="7">Phage shock protein PspC N-terminal domain-containing protein</fullName>
    </recommendedName>
</protein>
<dbReference type="PANTHER" id="PTHR33885">
    <property type="entry name" value="PHAGE SHOCK PROTEIN C"/>
    <property type="match status" value="1"/>
</dbReference>
<accession>A0A6C7ED39</accession>
<dbReference type="Proteomes" id="UP000011863">
    <property type="component" value="Chromosome"/>
</dbReference>
<gene>
    <name evidence="8" type="ORF">YM304_35980</name>
</gene>
<evidence type="ECO:0000256" key="4">
    <source>
        <dbReference type="ARBA" id="ARBA00022989"/>
    </source>
</evidence>
<dbReference type="InterPro" id="IPR052027">
    <property type="entry name" value="PspC"/>
</dbReference>
<sequence>MRPRDGRRLGGVCAGIADKYGWSRTTVRALALLSILLPGPQVIAYAVAWFVVPDETDGRPVVAVDVDKATGDIARLVKR</sequence>
<dbReference type="Pfam" id="PF04024">
    <property type="entry name" value="PspC"/>
    <property type="match status" value="1"/>
</dbReference>
<keyword evidence="4 6" id="KW-1133">Transmembrane helix</keyword>
<evidence type="ECO:0000256" key="5">
    <source>
        <dbReference type="ARBA" id="ARBA00023136"/>
    </source>
</evidence>
<evidence type="ECO:0000256" key="2">
    <source>
        <dbReference type="ARBA" id="ARBA00022475"/>
    </source>
</evidence>
<keyword evidence="9" id="KW-1185">Reference proteome</keyword>
<organism evidence="8 9">
    <name type="scientific">Ilumatobacter coccineus (strain NBRC 103263 / KCTC 29153 / YM16-304)</name>
    <dbReference type="NCBI Taxonomy" id="1313172"/>
    <lineage>
        <taxon>Bacteria</taxon>
        <taxon>Bacillati</taxon>
        <taxon>Actinomycetota</taxon>
        <taxon>Acidimicrobiia</taxon>
        <taxon>Acidimicrobiales</taxon>
        <taxon>Ilumatobacteraceae</taxon>
        <taxon>Ilumatobacter</taxon>
    </lineage>
</organism>
<dbReference type="PANTHER" id="PTHR33885:SF3">
    <property type="entry name" value="PHAGE SHOCK PROTEIN C"/>
    <property type="match status" value="1"/>
</dbReference>
<evidence type="ECO:0000256" key="6">
    <source>
        <dbReference type="SAM" id="Phobius"/>
    </source>
</evidence>
<feature type="domain" description="Phage shock protein PspC N-terminal" evidence="7">
    <location>
        <begin position="1"/>
        <end position="55"/>
    </location>
</feature>
<reference evidence="8 9" key="1">
    <citation type="journal article" date="2013" name="Int. J. Syst. Evol. Microbiol.">
        <title>Ilumatobacter nonamiense sp. nov. and Ilumatobacter coccineum sp. nov., isolated from seashore sand.</title>
        <authorList>
            <person name="Matsumoto A."/>
            <person name="Kasai H."/>
            <person name="Matsuo Y."/>
            <person name="Shizuri Y."/>
            <person name="Ichikawa N."/>
            <person name="Fujita N."/>
            <person name="Omura S."/>
            <person name="Takahashi Y."/>
        </authorList>
    </citation>
    <scope>NUCLEOTIDE SEQUENCE [LARGE SCALE GENOMIC DNA]</scope>
    <source>
        <strain evidence="9">NBRC 103263 / KCTC 29153 / YM16-304</strain>
    </source>
</reference>
<proteinExistence type="predicted"/>
<evidence type="ECO:0000256" key="1">
    <source>
        <dbReference type="ARBA" id="ARBA00004162"/>
    </source>
</evidence>
<name>A0A6C7ED39_ILUCY</name>
<feature type="transmembrane region" description="Helical" evidence="6">
    <location>
        <begin position="29"/>
        <end position="52"/>
    </location>
</feature>
<dbReference type="AlphaFoldDB" id="A0A6C7ED39"/>
<dbReference type="InterPro" id="IPR007168">
    <property type="entry name" value="Phageshock_PspC_N"/>
</dbReference>
<keyword evidence="3 6" id="KW-0812">Transmembrane</keyword>
<evidence type="ECO:0000259" key="7">
    <source>
        <dbReference type="Pfam" id="PF04024"/>
    </source>
</evidence>
<comment type="subcellular location">
    <subcellularLocation>
        <location evidence="1">Cell membrane</location>
        <topology evidence="1">Single-pass membrane protein</topology>
    </subcellularLocation>
</comment>
<dbReference type="EMBL" id="AP012057">
    <property type="protein sequence ID" value="BAN03912.1"/>
    <property type="molecule type" value="Genomic_DNA"/>
</dbReference>
<dbReference type="KEGG" id="aym:YM304_35980"/>
<keyword evidence="5 6" id="KW-0472">Membrane</keyword>
<evidence type="ECO:0000313" key="9">
    <source>
        <dbReference type="Proteomes" id="UP000011863"/>
    </source>
</evidence>
<evidence type="ECO:0000313" key="8">
    <source>
        <dbReference type="EMBL" id="BAN03912.1"/>
    </source>
</evidence>
<keyword evidence="2" id="KW-1003">Cell membrane</keyword>